<feature type="domain" description="Fe/B12 periplasmic-binding" evidence="1">
    <location>
        <begin position="13"/>
        <end position="272"/>
    </location>
</feature>
<accession>A0A830EIT0</accession>
<dbReference type="EMBL" id="BMNM01000007">
    <property type="protein sequence ID" value="GGI80853.1"/>
    <property type="molecule type" value="Genomic_DNA"/>
</dbReference>
<dbReference type="Pfam" id="PF01497">
    <property type="entry name" value="Peripla_BP_2"/>
    <property type="match status" value="1"/>
</dbReference>
<dbReference type="InterPro" id="IPR050902">
    <property type="entry name" value="ABC_Transporter_SBP"/>
</dbReference>
<dbReference type="PANTHER" id="PTHR30535:SF34">
    <property type="entry name" value="MOLYBDATE-BINDING PROTEIN MOLA"/>
    <property type="match status" value="1"/>
</dbReference>
<reference evidence="2" key="4">
    <citation type="journal article" date="2023" name="Microbiol. Resour. Announc.">
        <title>Complete Genome Sequence of Vulcanisaeta souniana Strain IC-059, a Hyperthermophilic Archaeon Isolated from Hot Spring Water in Japan.</title>
        <authorList>
            <person name="Kato S."/>
            <person name="Itoh T."/>
            <person name="Wu L."/>
            <person name="Ma J."/>
            <person name="Ohkuma M."/>
        </authorList>
    </citation>
    <scope>NUCLEOTIDE SEQUENCE</scope>
    <source>
        <strain evidence="2">JCM 11219</strain>
    </source>
</reference>
<evidence type="ECO:0000313" key="2">
    <source>
        <dbReference type="EMBL" id="BDR91108.1"/>
    </source>
</evidence>
<reference evidence="3" key="2">
    <citation type="submission" date="2020-09" db="EMBL/GenBank/DDBJ databases">
        <authorList>
            <person name="Sun Q."/>
            <person name="Ohkuma M."/>
        </authorList>
    </citation>
    <scope>NUCLEOTIDE SEQUENCE</scope>
    <source>
        <strain evidence="3">JCM 11219</strain>
    </source>
</reference>
<protein>
    <submittedName>
        <fullName evidence="3">ABC transporter substrate-binding protein</fullName>
    </submittedName>
</protein>
<evidence type="ECO:0000313" key="5">
    <source>
        <dbReference type="Proteomes" id="UP001060771"/>
    </source>
</evidence>
<dbReference type="AlphaFoldDB" id="A0A830EIT0"/>
<dbReference type="SUPFAM" id="SSF53807">
    <property type="entry name" value="Helical backbone' metal receptor"/>
    <property type="match status" value="1"/>
</dbReference>
<dbReference type="InterPro" id="IPR002491">
    <property type="entry name" value="ABC_transptr_periplasmic_BD"/>
</dbReference>
<keyword evidence="5" id="KW-1185">Reference proteome</keyword>
<dbReference type="OrthoDB" id="24039at2157"/>
<sequence length="272" mass="30667">MLLTRALDGVPHRIISLNPSINEFLFVMGIGDRVVGTDLWSYRPREAMKTFKVGSFTSADLEAIRRLRPDLIILSYPVQRQLVEPLSSTASVLAVPMPVNLNAVMSSFEMVGKLLDADEEAHRVMDTYMDLLRQSTDLRDALVVLSLGDYVIPCESSYIASALNRVGVKYIRGLKCVELITNKDGVLSMVDRINPQLIIYEGKTKDYRPQEIEWVNKPVLYTPNDTLAHFGPSFPLDIQLLINTIKNGEKFVKNTSSTTRPSLSDPWYKPYL</sequence>
<gene>
    <name evidence="3" type="ORF">GCM10007112_17090</name>
    <name evidence="2" type="ORF">Vsou_02010</name>
</gene>
<dbReference type="EMBL" id="AP026830">
    <property type="protein sequence ID" value="BDR91108.1"/>
    <property type="molecule type" value="Genomic_DNA"/>
</dbReference>
<evidence type="ECO:0000313" key="4">
    <source>
        <dbReference type="Proteomes" id="UP000657075"/>
    </source>
</evidence>
<dbReference type="PROSITE" id="PS50983">
    <property type="entry name" value="FE_B12_PBP"/>
    <property type="match status" value="1"/>
</dbReference>
<dbReference type="PANTHER" id="PTHR30535">
    <property type="entry name" value="VITAMIN B12-BINDING PROTEIN"/>
    <property type="match status" value="1"/>
</dbReference>
<dbReference type="Proteomes" id="UP001060771">
    <property type="component" value="Chromosome"/>
</dbReference>
<proteinExistence type="predicted"/>
<evidence type="ECO:0000259" key="1">
    <source>
        <dbReference type="PROSITE" id="PS50983"/>
    </source>
</evidence>
<organism evidence="3 4">
    <name type="scientific">Vulcanisaeta souniana JCM 11219</name>
    <dbReference type="NCBI Taxonomy" id="1293586"/>
    <lineage>
        <taxon>Archaea</taxon>
        <taxon>Thermoproteota</taxon>
        <taxon>Thermoprotei</taxon>
        <taxon>Thermoproteales</taxon>
        <taxon>Thermoproteaceae</taxon>
        <taxon>Vulcanisaeta</taxon>
    </lineage>
</organism>
<dbReference type="GeneID" id="76205754"/>
<evidence type="ECO:0000313" key="3">
    <source>
        <dbReference type="EMBL" id="GGI80853.1"/>
    </source>
</evidence>
<dbReference type="Gene3D" id="3.40.50.1980">
    <property type="entry name" value="Nitrogenase molybdenum iron protein domain"/>
    <property type="match status" value="1"/>
</dbReference>
<reference evidence="5" key="3">
    <citation type="submission" date="2022-09" db="EMBL/GenBank/DDBJ databases">
        <title>Complete genome sequence of Vulcanisaeta souniana.</title>
        <authorList>
            <person name="Kato S."/>
            <person name="Itoh T."/>
            <person name="Ohkuma M."/>
        </authorList>
    </citation>
    <scope>NUCLEOTIDE SEQUENCE [LARGE SCALE GENOMIC DNA]</scope>
    <source>
        <strain evidence="5">JCM 11219</strain>
    </source>
</reference>
<dbReference type="Proteomes" id="UP000657075">
    <property type="component" value="Unassembled WGS sequence"/>
</dbReference>
<name>A0A830EIT0_9CREN</name>
<dbReference type="RefSeq" id="WP_188603568.1">
    <property type="nucleotide sequence ID" value="NZ_AP026830.1"/>
</dbReference>
<reference evidence="3" key="1">
    <citation type="journal article" date="2014" name="Int. J. Syst. Evol. Microbiol.">
        <title>Complete genome sequence of Corynebacterium casei LMG S-19264T (=DSM 44701T), isolated from a smear-ripened cheese.</title>
        <authorList>
            <consortium name="US DOE Joint Genome Institute (JGI-PGF)"/>
            <person name="Walter F."/>
            <person name="Albersmeier A."/>
            <person name="Kalinowski J."/>
            <person name="Ruckert C."/>
        </authorList>
    </citation>
    <scope>NUCLEOTIDE SEQUENCE</scope>
    <source>
        <strain evidence="3">JCM 11219</strain>
    </source>
</reference>